<evidence type="ECO:0000259" key="3">
    <source>
        <dbReference type="Pfam" id="PF18705"/>
    </source>
</evidence>
<evidence type="ECO:0000313" key="5">
    <source>
        <dbReference type="Proteomes" id="UP000481030"/>
    </source>
</evidence>
<dbReference type="OrthoDB" id="2541898at2"/>
<feature type="domain" description="DUF4179" evidence="2">
    <location>
        <begin position="39"/>
        <end position="131"/>
    </location>
</feature>
<dbReference type="InterPro" id="IPR025436">
    <property type="entry name" value="DUF4179"/>
</dbReference>
<dbReference type="InterPro" id="IPR040680">
    <property type="entry name" value="DUF5643"/>
</dbReference>
<feature type="domain" description="DUF5643" evidence="3">
    <location>
        <begin position="213"/>
        <end position="326"/>
    </location>
</feature>
<name>A0A6L3V5W0_9BACI</name>
<keyword evidence="1" id="KW-1133">Transmembrane helix</keyword>
<sequence length="434" mass="48664">MSSQWPDLKKEMDNISVPMDKLDSIITNTIKENRIKKSKKKMALYSLGTAVAAFGLFIGSASVSPTMAKIASNIPIIGTFFNDAWDEGLRIAGKQGLTQILEQSAKDNGITLTINEVFYDGTRFTLGYTQESLFAIGDLERPNIKVNGKNINFSSGYSGDFVTPQKYKGIIDITPTEELPEEFDMKIRIDAVGSIPGKWEFEFPVKQSNEVIVIRPQEVKMIEQAEVQITSLKLGPAGTNLSVKIIKDEENTRVDPYALNFYMIDEQGNVLDTISGSGSGDIENGKEKAKLDFLYSPLKEGVKKVRVIPYINPKYEGLGEASIPLDDQSLPFVVDQGEFEKVFITDITYLKDKMVVYFDVQSDAIIENNLSRNPIWLEDTNGKHLMSKDKPFAERIEGNKFKQEFATGKKKGLLLKTIKYPNPITYEEFEIEIP</sequence>
<dbReference type="Proteomes" id="UP000481030">
    <property type="component" value="Unassembled WGS sequence"/>
</dbReference>
<dbReference type="RefSeq" id="WP_151535424.1">
    <property type="nucleotide sequence ID" value="NZ_WBOS01000005.1"/>
</dbReference>
<gene>
    <name evidence="4" type="ORF">F7731_14085</name>
</gene>
<dbReference type="AlphaFoldDB" id="A0A6L3V5W0"/>
<evidence type="ECO:0000313" key="4">
    <source>
        <dbReference type="EMBL" id="KAB2334882.1"/>
    </source>
</evidence>
<reference evidence="4 5" key="1">
    <citation type="journal article" date="2016" name="Antonie Van Leeuwenhoek">
        <title>Bacillus depressus sp. nov., isolated from soil of a sunflower field.</title>
        <authorList>
            <person name="Wei X."/>
            <person name="Xin D."/>
            <person name="Xin Y."/>
            <person name="Zhang H."/>
            <person name="Wang T."/>
            <person name="Zhang J."/>
        </authorList>
    </citation>
    <scope>NUCLEOTIDE SEQUENCE [LARGE SCALE GENOMIC DNA]</scope>
    <source>
        <strain evidence="4 5">BZ1</strain>
    </source>
</reference>
<comment type="caution">
    <text evidence="4">The sequence shown here is derived from an EMBL/GenBank/DDBJ whole genome shotgun (WGS) entry which is preliminary data.</text>
</comment>
<dbReference type="Pfam" id="PF13786">
    <property type="entry name" value="DUF4179"/>
    <property type="match status" value="1"/>
</dbReference>
<dbReference type="Gene3D" id="2.60.40.1640">
    <property type="entry name" value="Conserved domain protein"/>
    <property type="match status" value="1"/>
</dbReference>
<keyword evidence="1" id="KW-0472">Membrane</keyword>
<keyword evidence="5" id="KW-1185">Reference proteome</keyword>
<evidence type="ECO:0000259" key="2">
    <source>
        <dbReference type="Pfam" id="PF13786"/>
    </source>
</evidence>
<proteinExistence type="predicted"/>
<organism evidence="4 5">
    <name type="scientific">Cytobacillus depressus</name>
    <dbReference type="NCBI Taxonomy" id="1602942"/>
    <lineage>
        <taxon>Bacteria</taxon>
        <taxon>Bacillati</taxon>
        <taxon>Bacillota</taxon>
        <taxon>Bacilli</taxon>
        <taxon>Bacillales</taxon>
        <taxon>Bacillaceae</taxon>
        <taxon>Cytobacillus</taxon>
    </lineage>
</organism>
<dbReference type="EMBL" id="WBOS01000005">
    <property type="protein sequence ID" value="KAB2334882.1"/>
    <property type="molecule type" value="Genomic_DNA"/>
</dbReference>
<evidence type="ECO:0000256" key="1">
    <source>
        <dbReference type="SAM" id="Phobius"/>
    </source>
</evidence>
<dbReference type="Pfam" id="PF18705">
    <property type="entry name" value="DUF5643"/>
    <property type="match status" value="1"/>
</dbReference>
<keyword evidence="1" id="KW-0812">Transmembrane</keyword>
<feature type="transmembrane region" description="Helical" evidence="1">
    <location>
        <begin position="42"/>
        <end position="63"/>
    </location>
</feature>
<accession>A0A6L3V5W0</accession>
<dbReference type="Gene3D" id="2.60.40.1630">
    <property type="entry name" value="bacillus anthracis domain"/>
    <property type="match status" value="1"/>
</dbReference>
<protein>
    <submittedName>
        <fullName evidence="4">DUF4179 domain-containing protein</fullName>
    </submittedName>
</protein>